<evidence type="ECO:0000313" key="1">
    <source>
        <dbReference type="EMBL" id="MEN5379165.1"/>
    </source>
</evidence>
<gene>
    <name evidence="1" type="ORF">ABE541_18015</name>
</gene>
<comment type="caution">
    <text evidence="1">The sequence shown here is derived from an EMBL/GenBank/DDBJ whole genome shotgun (WGS) entry which is preliminary data.</text>
</comment>
<dbReference type="Pfam" id="PF14054">
    <property type="entry name" value="DUF4249"/>
    <property type="match status" value="1"/>
</dbReference>
<reference evidence="1 2" key="1">
    <citation type="submission" date="2024-04" db="EMBL/GenBank/DDBJ databases">
        <title>WGS of bacteria from Torrens River.</title>
        <authorList>
            <person name="Wyrsch E.R."/>
            <person name="Drigo B."/>
        </authorList>
    </citation>
    <scope>NUCLEOTIDE SEQUENCE [LARGE SCALE GENOMIC DNA]</scope>
    <source>
        <strain evidence="1 2">TWI391</strain>
    </source>
</reference>
<sequence>MKTTYYLLLSLTTFLYSSCEEVIDLNLDSAGPRTVIEANLNDLSSDQTIRVSKTIAFGVNGRNTPIEDAAVVVRSSAKEEILFTYDRDGYYRAKNFVVKPGITYFLDVKSEGVNYVSQSQMPEYVAIDSLGITKEKVFNEERFYPTFTFNDPVGIKNYYLYEIAIKGSPIRFASTYNDKFNDGKYVTHEISDRTIDLELNDEVKVIRYCIDANVYQYWSDFQSANPGGAAPGNPTSNISNNALGYFSVASAKEHEFITSVYMEKYK</sequence>
<dbReference type="Proteomes" id="UP001409291">
    <property type="component" value="Unassembled WGS sequence"/>
</dbReference>
<dbReference type="RefSeq" id="WP_346581946.1">
    <property type="nucleotide sequence ID" value="NZ_JBDJNQ010000009.1"/>
</dbReference>
<organism evidence="1 2">
    <name type="scientific">Sphingobacterium kitahiroshimense</name>
    <dbReference type="NCBI Taxonomy" id="470446"/>
    <lineage>
        <taxon>Bacteria</taxon>
        <taxon>Pseudomonadati</taxon>
        <taxon>Bacteroidota</taxon>
        <taxon>Sphingobacteriia</taxon>
        <taxon>Sphingobacteriales</taxon>
        <taxon>Sphingobacteriaceae</taxon>
        <taxon>Sphingobacterium</taxon>
    </lineage>
</organism>
<name>A0ABV0BX81_9SPHI</name>
<evidence type="ECO:0000313" key="2">
    <source>
        <dbReference type="Proteomes" id="UP001409291"/>
    </source>
</evidence>
<proteinExistence type="predicted"/>
<accession>A0ABV0BX81</accession>
<protein>
    <submittedName>
        <fullName evidence="1">DUF4249 domain-containing protein</fullName>
    </submittedName>
</protein>
<dbReference type="InterPro" id="IPR025345">
    <property type="entry name" value="DUF4249"/>
</dbReference>
<dbReference type="EMBL" id="JBDJNQ010000009">
    <property type="protein sequence ID" value="MEN5379165.1"/>
    <property type="molecule type" value="Genomic_DNA"/>
</dbReference>
<keyword evidence="2" id="KW-1185">Reference proteome</keyword>